<evidence type="ECO:0000313" key="2">
    <source>
        <dbReference type="EMBL" id="KAK4104782.1"/>
    </source>
</evidence>
<proteinExistence type="predicted"/>
<feature type="region of interest" description="Disordered" evidence="1">
    <location>
        <begin position="1"/>
        <end position="84"/>
    </location>
</feature>
<reference evidence="2" key="1">
    <citation type="journal article" date="2023" name="Mol. Phylogenet. Evol.">
        <title>Genome-scale phylogeny and comparative genomics of the fungal order Sordariales.</title>
        <authorList>
            <person name="Hensen N."/>
            <person name="Bonometti L."/>
            <person name="Westerberg I."/>
            <person name="Brannstrom I.O."/>
            <person name="Guillou S."/>
            <person name="Cros-Aarteil S."/>
            <person name="Calhoun S."/>
            <person name="Haridas S."/>
            <person name="Kuo A."/>
            <person name="Mondo S."/>
            <person name="Pangilinan J."/>
            <person name="Riley R."/>
            <person name="LaButti K."/>
            <person name="Andreopoulos B."/>
            <person name="Lipzen A."/>
            <person name="Chen C."/>
            <person name="Yan M."/>
            <person name="Daum C."/>
            <person name="Ng V."/>
            <person name="Clum A."/>
            <person name="Steindorff A."/>
            <person name="Ohm R.A."/>
            <person name="Martin F."/>
            <person name="Silar P."/>
            <person name="Natvig D.O."/>
            <person name="Lalanne C."/>
            <person name="Gautier V."/>
            <person name="Ament-Velasquez S.L."/>
            <person name="Kruys A."/>
            <person name="Hutchinson M.I."/>
            <person name="Powell A.J."/>
            <person name="Barry K."/>
            <person name="Miller A.N."/>
            <person name="Grigoriev I.V."/>
            <person name="Debuchy R."/>
            <person name="Gladieux P."/>
            <person name="Hiltunen Thoren M."/>
            <person name="Johannesson H."/>
        </authorList>
    </citation>
    <scope>NUCLEOTIDE SEQUENCE</scope>
    <source>
        <strain evidence="2">CBS 757.83</strain>
    </source>
</reference>
<name>A0AAN6QCM6_9PEZI</name>
<gene>
    <name evidence="2" type="ORF">N658DRAFT_189002</name>
</gene>
<sequence length="137" mass="14736">MSSSYVLPLPLSSPPSRILHSHPPPSPPKSLRHYLGSDAPISSVTETAKKNRIEPSPPKPRRSCPDPPSRLCHPGQTNSQTSPKTISTLLSLSLLEEATQSLAVIPRRFALRDAGSPAQVLLHPFIILAKDQLAVAS</sequence>
<dbReference type="Proteomes" id="UP001305647">
    <property type="component" value="Unassembled WGS sequence"/>
</dbReference>
<evidence type="ECO:0000313" key="3">
    <source>
        <dbReference type="Proteomes" id="UP001305647"/>
    </source>
</evidence>
<protein>
    <submittedName>
        <fullName evidence="2">Uncharacterized protein</fullName>
    </submittedName>
</protein>
<dbReference type="AlphaFoldDB" id="A0AAN6QCM6"/>
<keyword evidence="3" id="KW-1185">Reference proteome</keyword>
<accession>A0AAN6QCM6</accession>
<feature type="compositionally biased region" description="Low complexity" evidence="1">
    <location>
        <begin position="1"/>
        <end position="18"/>
    </location>
</feature>
<reference evidence="2" key="2">
    <citation type="submission" date="2023-05" db="EMBL/GenBank/DDBJ databases">
        <authorList>
            <consortium name="Lawrence Berkeley National Laboratory"/>
            <person name="Steindorff A."/>
            <person name="Hensen N."/>
            <person name="Bonometti L."/>
            <person name="Westerberg I."/>
            <person name="Brannstrom I.O."/>
            <person name="Guillou S."/>
            <person name="Cros-Aarteil S."/>
            <person name="Calhoun S."/>
            <person name="Haridas S."/>
            <person name="Kuo A."/>
            <person name="Mondo S."/>
            <person name="Pangilinan J."/>
            <person name="Riley R."/>
            <person name="Labutti K."/>
            <person name="Andreopoulos B."/>
            <person name="Lipzen A."/>
            <person name="Chen C."/>
            <person name="Yanf M."/>
            <person name="Daum C."/>
            <person name="Ng V."/>
            <person name="Clum A."/>
            <person name="Ohm R."/>
            <person name="Martin F."/>
            <person name="Silar P."/>
            <person name="Natvig D."/>
            <person name="Lalanne C."/>
            <person name="Gautier V."/>
            <person name="Ament-Velasquez S.L."/>
            <person name="Kruys A."/>
            <person name="Hutchinson M.I."/>
            <person name="Powell A.J."/>
            <person name="Barry K."/>
            <person name="Miller A.N."/>
            <person name="Grigoriev I.V."/>
            <person name="Debuchy R."/>
            <person name="Gladieux P."/>
            <person name="Thoren M.H."/>
            <person name="Johannesson H."/>
        </authorList>
    </citation>
    <scope>NUCLEOTIDE SEQUENCE</scope>
    <source>
        <strain evidence="2">CBS 757.83</strain>
    </source>
</reference>
<evidence type="ECO:0000256" key="1">
    <source>
        <dbReference type="SAM" id="MobiDB-lite"/>
    </source>
</evidence>
<organism evidence="2 3">
    <name type="scientific">Parathielavia hyrcaniae</name>
    <dbReference type="NCBI Taxonomy" id="113614"/>
    <lineage>
        <taxon>Eukaryota</taxon>
        <taxon>Fungi</taxon>
        <taxon>Dikarya</taxon>
        <taxon>Ascomycota</taxon>
        <taxon>Pezizomycotina</taxon>
        <taxon>Sordariomycetes</taxon>
        <taxon>Sordariomycetidae</taxon>
        <taxon>Sordariales</taxon>
        <taxon>Chaetomiaceae</taxon>
        <taxon>Parathielavia</taxon>
    </lineage>
</organism>
<feature type="compositionally biased region" description="Polar residues" evidence="1">
    <location>
        <begin position="75"/>
        <end position="84"/>
    </location>
</feature>
<comment type="caution">
    <text evidence="2">The sequence shown here is derived from an EMBL/GenBank/DDBJ whole genome shotgun (WGS) entry which is preliminary data.</text>
</comment>
<dbReference type="EMBL" id="MU863626">
    <property type="protein sequence ID" value="KAK4104782.1"/>
    <property type="molecule type" value="Genomic_DNA"/>
</dbReference>